<keyword evidence="1" id="KW-0812">Transmembrane</keyword>
<dbReference type="EMBL" id="REGN01001663">
    <property type="protein sequence ID" value="RNA33259.1"/>
    <property type="molecule type" value="Genomic_DNA"/>
</dbReference>
<dbReference type="Proteomes" id="UP000276133">
    <property type="component" value="Unassembled WGS sequence"/>
</dbReference>
<name>A0A3M7SC07_BRAPC</name>
<accession>A0A3M7SC07</accession>
<feature type="transmembrane region" description="Helical" evidence="1">
    <location>
        <begin position="127"/>
        <end position="148"/>
    </location>
</feature>
<evidence type="ECO:0000313" key="3">
    <source>
        <dbReference type="Proteomes" id="UP000276133"/>
    </source>
</evidence>
<protein>
    <submittedName>
        <fullName evidence="2">Uncharacterized protein</fullName>
    </submittedName>
</protein>
<dbReference type="AlphaFoldDB" id="A0A3M7SC07"/>
<evidence type="ECO:0000256" key="1">
    <source>
        <dbReference type="SAM" id="Phobius"/>
    </source>
</evidence>
<evidence type="ECO:0000313" key="2">
    <source>
        <dbReference type="EMBL" id="RNA33259.1"/>
    </source>
</evidence>
<keyword evidence="1" id="KW-1133">Transmembrane helix</keyword>
<keyword evidence="3" id="KW-1185">Reference proteome</keyword>
<proteinExistence type="predicted"/>
<sequence>MYSMGMDPDARANIRVRVATAPTGQIGRRLFARRQYGFDFFLLNIFHIRHTGRGRGLGLGLLVNGEVKAGLFGQSARRQLDRRRRPHRHKVNARHRVVTRSHRRLVHILQLIGARVSYQYGTSGCRMHFFLLSLGLCVVALFFCVACARRFCLCRVEMLLLLLLLMLKMLMMLCSMVACWLCTCCLCDQFGDQCEYLSCWQSGEQSEEQSRARCLFALFGIGWLCCDDDW</sequence>
<feature type="transmembrane region" description="Helical" evidence="1">
    <location>
        <begin position="160"/>
        <end position="181"/>
    </location>
</feature>
<keyword evidence="1" id="KW-0472">Membrane</keyword>
<reference evidence="2 3" key="1">
    <citation type="journal article" date="2018" name="Sci. Rep.">
        <title>Genomic signatures of local adaptation to the degree of environmental predictability in rotifers.</title>
        <authorList>
            <person name="Franch-Gras L."/>
            <person name="Hahn C."/>
            <person name="Garcia-Roger E.M."/>
            <person name="Carmona M.J."/>
            <person name="Serra M."/>
            <person name="Gomez A."/>
        </authorList>
    </citation>
    <scope>NUCLEOTIDE SEQUENCE [LARGE SCALE GENOMIC DNA]</scope>
    <source>
        <strain evidence="2">HYR1</strain>
    </source>
</reference>
<comment type="caution">
    <text evidence="2">The sequence shown here is derived from an EMBL/GenBank/DDBJ whole genome shotgun (WGS) entry which is preliminary data.</text>
</comment>
<gene>
    <name evidence="2" type="ORF">BpHYR1_050399</name>
</gene>
<organism evidence="2 3">
    <name type="scientific">Brachionus plicatilis</name>
    <name type="common">Marine rotifer</name>
    <name type="synonym">Brachionus muelleri</name>
    <dbReference type="NCBI Taxonomy" id="10195"/>
    <lineage>
        <taxon>Eukaryota</taxon>
        <taxon>Metazoa</taxon>
        <taxon>Spiralia</taxon>
        <taxon>Gnathifera</taxon>
        <taxon>Rotifera</taxon>
        <taxon>Eurotatoria</taxon>
        <taxon>Monogononta</taxon>
        <taxon>Pseudotrocha</taxon>
        <taxon>Ploima</taxon>
        <taxon>Brachionidae</taxon>
        <taxon>Brachionus</taxon>
    </lineage>
</organism>